<dbReference type="EMBL" id="LXTC01000007">
    <property type="protein sequence ID" value="OBA19373.1"/>
    <property type="molecule type" value="Genomic_DNA"/>
</dbReference>
<dbReference type="OrthoDB" id="4026481at2759"/>
<comment type="caution">
    <text evidence="2">The sequence shown here is derived from an EMBL/GenBank/DDBJ whole genome shotgun (WGS) entry which is preliminary data.</text>
</comment>
<dbReference type="Proteomes" id="UP000092555">
    <property type="component" value="Unassembled WGS sequence"/>
</dbReference>
<reference evidence="2 3" key="1">
    <citation type="submission" date="2016-05" db="EMBL/GenBank/DDBJ databases">
        <title>Comparative genomics of biotechnologically important yeasts.</title>
        <authorList>
            <consortium name="DOE Joint Genome Institute"/>
            <person name="Riley R."/>
            <person name="Haridas S."/>
            <person name="Wolfe K.H."/>
            <person name="Lopes M.R."/>
            <person name="Hittinger C.T."/>
            <person name="Goker M."/>
            <person name="Salamov A."/>
            <person name="Wisecaver J."/>
            <person name="Long T.M."/>
            <person name="Aerts A.L."/>
            <person name="Barry K."/>
            <person name="Choi C."/>
            <person name="Clum A."/>
            <person name="Coughlan A.Y."/>
            <person name="Deshpande S."/>
            <person name="Douglass A.P."/>
            <person name="Hanson S.J."/>
            <person name="Klenk H.-P."/>
            <person name="LaButti K."/>
            <person name="Lapidus A."/>
            <person name="Lindquist E."/>
            <person name="Lipzen A."/>
            <person name="Meier-kolthoff J.P."/>
            <person name="Ohm R.A."/>
            <person name="Otillar R.P."/>
            <person name="Pangilinan J."/>
            <person name="Peng Y."/>
            <person name="Rokas A."/>
            <person name="Rosa C.A."/>
            <person name="Scheuner C."/>
            <person name="Sibirny A.A."/>
            <person name="Slot J.C."/>
            <person name="Stielow J.B."/>
            <person name="Sun H."/>
            <person name="Kurtzman C.P."/>
            <person name="Blackwell M."/>
            <person name="Grigoriev I.V."/>
            <person name="Jeffries T.W."/>
        </authorList>
    </citation>
    <scope>NUCLEOTIDE SEQUENCE [LARGE SCALE GENOMIC DNA]</scope>
    <source>
        <strain evidence="2 3">NRRL YB-4993</strain>
    </source>
</reference>
<organism evidence="2 3">
    <name type="scientific">Metschnikowia bicuspidata var. bicuspidata NRRL YB-4993</name>
    <dbReference type="NCBI Taxonomy" id="869754"/>
    <lineage>
        <taxon>Eukaryota</taxon>
        <taxon>Fungi</taxon>
        <taxon>Dikarya</taxon>
        <taxon>Ascomycota</taxon>
        <taxon>Saccharomycotina</taxon>
        <taxon>Pichiomycetes</taxon>
        <taxon>Metschnikowiaceae</taxon>
        <taxon>Metschnikowia</taxon>
    </lineage>
</organism>
<keyword evidence="3" id="KW-1185">Reference proteome</keyword>
<accession>A0A1A0H630</accession>
<gene>
    <name evidence="2" type="ORF">METBIDRAFT_222154</name>
</gene>
<protein>
    <submittedName>
        <fullName evidence="2">Uncharacterized protein</fullName>
    </submittedName>
</protein>
<feature type="compositionally biased region" description="Polar residues" evidence="1">
    <location>
        <begin position="65"/>
        <end position="75"/>
    </location>
</feature>
<proteinExistence type="predicted"/>
<dbReference type="GeneID" id="30028126"/>
<feature type="region of interest" description="Disordered" evidence="1">
    <location>
        <begin position="1"/>
        <end position="42"/>
    </location>
</feature>
<feature type="compositionally biased region" description="Basic and acidic residues" evidence="1">
    <location>
        <begin position="1"/>
        <end position="11"/>
    </location>
</feature>
<dbReference type="AlphaFoldDB" id="A0A1A0H630"/>
<sequence>MSFYQDHKRPADFCLTPPLTPQRSHKRGRDDMEQLSPDTKRIQFQQIHSQAHLSTVKMMMDASRKQSLGAHTQTPDAGDDLAGAEPSYTPQKPFWPAIARLRQT</sequence>
<dbReference type="RefSeq" id="XP_018709905.1">
    <property type="nucleotide sequence ID" value="XM_018855150.1"/>
</dbReference>
<name>A0A1A0H630_9ASCO</name>
<evidence type="ECO:0000313" key="3">
    <source>
        <dbReference type="Proteomes" id="UP000092555"/>
    </source>
</evidence>
<evidence type="ECO:0000256" key="1">
    <source>
        <dbReference type="SAM" id="MobiDB-lite"/>
    </source>
</evidence>
<evidence type="ECO:0000313" key="2">
    <source>
        <dbReference type="EMBL" id="OBA19373.1"/>
    </source>
</evidence>
<feature type="region of interest" description="Disordered" evidence="1">
    <location>
        <begin position="62"/>
        <end position="104"/>
    </location>
</feature>